<evidence type="ECO:0000259" key="3">
    <source>
        <dbReference type="Pfam" id="PF00857"/>
    </source>
</evidence>
<keyword evidence="2 4" id="KW-0378">Hydrolase</keyword>
<accession>A0AAP8Q9V8</accession>
<dbReference type="InterPro" id="IPR050272">
    <property type="entry name" value="Isochorismatase-like_hydrls"/>
</dbReference>
<name>A0AAP8Q9V8_BRELA</name>
<dbReference type="EMBL" id="JAPTNE010000002">
    <property type="protein sequence ID" value="MCZ0805589.1"/>
    <property type="molecule type" value="Genomic_DNA"/>
</dbReference>
<dbReference type="Proteomes" id="UP001077662">
    <property type="component" value="Unassembled WGS sequence"/>
</dbReference>
<sequence length="184" mass="21032">MNQKAILIIDYTNDFVAANGALTCGEPAQKIEERIVHLTNHFLQEGEFVVMAIDAHEERDPFHPESKLYPPHNILGSEGRQLYGELQNLYKQKEAFIYWMDKTRYSAFEGTDLALQLYTRGIRQIHLVGTCTDICILHTAVSAWYLGFEVIIHEDAVASFNSVGHDWALQHCKNQMGMQVVTNY</sequence>
<protein>
    <submittedName>
        <fullName evidence="4">Cysteine hydrolase</fullName>
    </submittedName>
    <submittedName>
        <fullName evidence="5">Isochorismatase</fullName>
    </submittedName>
</protein>
<dbReference type="PANTHER" id="PTHR43540">
    <property type="entry name" value="PEROXYUREIDOACRYLATE/UREIDOACRYLATE AMIDOHYDROLASE-RELATED"/>
    <property type="match status" value="1"/>
</dbReference>
<evidence type="ECO:0000256" key="1">
    <source>
        <dbReference type="ARBA" id="ARBA00006336"/>
    </source>
</evidence>
<dbReference type="PANTHER" id="PTHR43540:SF10">
    <property type="entry name" value="ISOCHORISMATASE"/>
    <property type="match status" value="1"/>
</dbReference>
<dbReference type="RefSeq" id="WP_104033092.1">
    <property type="nucleotide sequence ID" value="NZ_JANSGW010000002.1"/>
</dbReference>
<dbReference type="SUPFAM" id="SSF52499">
    <property type="entry name" value="Isochorismatase-like hydrolases"/>
    <property type="match status" value="1"/>
</dbReference>
<dbReference type="GO" id="GO:0016787">
    <property type="term" value="F:hydrolase activity"/>
    <property type="evidence" value="ECO:0007669"/>
    <property type="project" value="UniProtKB-KW"/>
</dbReference>
<feature type="domain" description="Isochorismatase-like" evidence="3">
    <location>
        <begin position="5"/>
        <end position="182"/>
    </location>
</feature>
<comment type="caution">
    <text evidence="5">The sequence shown here is derived from an EMBL/GenBank/DDBJ whole genome shotgun (WGS) entry which is preliminary data.</text>
</comment>
<evidence type="ECO:0000313" key="4">
    <source>
        <dbReference type="EMBL" id="MCZ0805589.1"/>
    </source>
</evidence>
<dbReference type="EMBL" id="PRKQ01000031">
    <property type="protein sequence ID" value="PPA93115.1"/>
    <property type="molecule type" value="Genomic_DNA"/>
</dbReference>
<comment type="similarity">
    <text evidence="1">Belongs to the isochorismatase family.</text>
</comment>
<proteinExistence type="inferred from homology"/>
<dbReference type="Pfam" id="PF00857">
    <property type="entry name" value="Isochorismatase"/>
    <property type="match status" value="1"/>
</dbReference>
<dbReference type="CDD" id="cd00431">
    <property type="entry name" value="cysteine_hydrolases"/>
    <property type="match status" value="1"/>
</dbReference>
<evidence type="ECO:0000256" key="2">
    <source>
        <dbReference type="ARBA" id="ARBA00022801"/>
    </source>
</evidence>
<reference evidence="4" key="2">
    <citation type="submission" date="2022-09" db="EMBL/GenBank/DDBJ databases">
        <title>Genome analysis and characterization of larvicidal activity of Brevibacillus strains.</title>
        <authorList>
            <person name="Patrusheva E.V."/>
            <person name="Izotova A.O."/>
            <person name="Toshchakov S.V."/>
            <person name="Sineoky S.P."/>
        </authorList>
    </citation>
    <scope>NUCLEOTIDE SEQUENCE</scope>
    <source>
        <strain evidence="4">VKPM_B-13247</strain>
    </source>
</reference>
<dbReference type="InterPro" id="IPR000868">
    <property type="entry name" value="Isochorismatase-like_dom"/>
</dbReference>
<evidence type="ECO:0000313" key="6">
    <source>
        <dbReference type="Proteomes" id="UP000239759"/>
    </source>
</evidence>
<dbReference type="Gene3D" id="3.40.50.850">
    <property type="entry name" value="Isochorismatase-like"/>
    <property type="match status" value="1"/>
</dbReference>
<gene>
    <name evidence="5" type="ORF">C4A77_20305</name>
    <name evidence="4" type="ORF">O0554_01465</name>
</gene>
<dbReference type="Proteomes" id="UP000239759">
    <property type="component" value="Unassembled WGS sequence"/>
</dbReference>
<evidence type="ECO:0000313" key="5">
    <source>
        <dbReference type="EMBL" id="PPA93115.1"/>
    </source>
</evidence>
<dbReference type="InterPro" id="IPR036380">
    <property type="entry name" value="Isochorismatase-like_sf"/>
</dbReference>
<reference evidence="5 6" key="1">
    <citation type="submission" date="2018-02" db="EMBL/GenBank/DDBJ databases">
        <title>Comparative analysis of genomes of three Brevibacillus laterosporus strains producers of potent antimicrobials isolated from silage.</title>
        <authorList>
            <person name="Kojic M."/>
            <person name="Miljkovic M."/>
            <person name="Studholme D."/>
            <person name="Filipic B."/>
        </authorList>
    </citation>
    <scope>NUCLEOTIDE SEQUENCE [LARGE SCALE GENOMIC DNA]</scope>
    <source>
        <strain evidence="5 6">BGSP11</strain>
    </source>
</reference>
<organism evidence="5 6">
    <name type="scientific">Brevibacillus laterosporus</name>
    <name type="common">Bacillus laterosporus</name>
    <dbReference type="NCBI Taxonomy" id="1465"/>
    <lineage>
        <taxon>Bacteria</taxon>
        <taxon>Bacillati</taxon>
        <taxon>Bacillota</taxon>
        <taxon>Bacilli</taxon>
        <taxon>Bacillales</taxon>
        <taxon>Paenibacillaceae</taxon>
        <taxon>Brevibacillus</taxon>
    </lineage>
</organism>
<dbReference type="AlphaFoldDB" id="A0AAP8Q9V8"/>